<proteinExistence type="inferred from homology"/>
<evidence type="ECO:0000256" key="2">
    <source>
        <dbReference type="ARBA" id="ARBA00022884"/>
    </source>
</evidence>
<comment type="function">
    <text evidence="6">Binds directly to 16S ribosomal RNA.</text>
</comment>
<accession>A0A2M6WB35</accession>
<keyword evidence="3 6" id="KW-0689">Ribosomal protein</keyword>
<dbReference type="Pfam" id="PF01649">
    <property type="entry name" value="Ribosomal_S20p"/>
    <property type="match status" value="1"/>
</dbReference>
<comment type="similarity">
    <text evidence="6">Belongs to the bacterial ribosomal protein bS20 family.</text>
</comment>
<gene>
    <name evidence="6" type="primary">rpsT</name>
    <name evidence="7" type="ORF">COU23_00905</name>
</gene>
<keyword evidence="4 6" id="KW-0687">Ribonucleoprotein</keyword>
<sequence length="88" mass="9996">MPQQKNAEKSLRQIKKRTAKNNKIRASLDILARQLKKALSVSDKNKAEEIARQLAKAIDKAAQKRVLTKNTAARKKSRMMKKVNAVKK</sequence>
<dbReference type="GO" id="GO:0003735">
    <property type="term" value="F:structural constituent of ribosome"/>
    <property type="evidence" value="ECO:0007669"/>
    <property type="project" value="InterPro"/>
</dbReference>
<keyword evidence="1 6" id="KW-0699">rRNA-binding</keyword>
<dbReference type="InterPro" id="IPR036510">
    <property type="entry name" value="Ribosomal_bS20_sf"/>
</dbReference>
<evidence type="ECO:0000256" key="4">
    <source>
        <dbReference type="ARBA" id="ARBA00023274"/>
    </source>
</evidence>
<dbReference type="EMBL" id="PFBP01000014">
    <property type="protein sequence ID" value="PIT89992.1"/>
    <property type="molecule type" value="Genomic_DNA"/>
</dbReference>
<keyword evidence="2 6" id="KW-0694">RNA-binding</keyword>
<dbReference type="GO" id="GO:0006412">
    <property type="term" value="P:translation"/>
    <property type="evidence" value="ECO:0007669"/>
    <property type="project" value="UniProtKB-UniRule"/>
</dbReference>
<dbReference type="Proteomes" id="UP000231464">
    <property type="component" value="Unassembled WGS sequence"/>
</dbReference>
<dbReference type="NCBIfam" id="TIGR00029">
    <property type="entry name" value="S20"/>
    <property type="match status" value="1"/>
</dbReference>
<name>A0A2M6WB35_9BACT</name>
<evidence type="ECO:0000313" key="7">
    <source>
        <dbReference type="EMBL" id="PIT89992.1"/>
    </source>
</evidence>
<dbReference type="GO" id="GO:1990904">
    <property type="term" value="C:ribonucleoprotein complex"/>
    <property type="evidence" value="ECO:0007669"/>
    <property type="project" value="UniProtKB-KW"/>
</dbReference>
<dbReference type="InterPro" id="IPR002583">
    <property type="entry name" value="Ribosomal_bS20"/>
</dbReference>
<evidence type="ECO:0000313" key="8">
    <source>
        <dbReference type="Proteomes" id="UP000231464"/>
    </source>
</evidence>
<reference evidence="8" key="1">
    <citation type="submission" date="2017-09" db="EMBL/GenBank/DDBJ databases">
        <title>Depth-based differentiation of microbial function through sediment-hosted aquifers and enrichment of novel symbionts in the deep terrestrial subsurface.</title>
        <authorList>
            <person name="Probst A.J."/>
            <person name="Ladd B."/>
            <person name="Jarett J.K."/>
            <person name="Geller-Mcgrath D.E."/>
            <person name="Sieber C.M.K."/>
            <person name="Emerson J.B."/>
            <person name="Anantharaman K."/>
            <person name="Thomas B.C."/>
            <person name="Malmstrom R."/>
            <person name="Stieglmeier M."/>
            <person name="Klingl A."/>
            <person name="Woyke T."/>
            <person name="Ryan C.M."/>
            <person name="Banfield J.F."/>
        </authorList>
    </citation>
    <scope>NUCLEOTIDE SEQUENCE [LARGE SCALE GENOMIC DNA]</scope>
</reference>
<evidence type="ECO:0000256" key="1">
    <source>
        <dbReference type="ARBA" id="ARBA00022730"/>
    </source>
</evidence>
<dbReference type="AlphaFoldDB" id="A0A2M6WB35"/>
<protein>
    <recommendedName>
        <fullName evidence="5 6">Small ribosomal subunit protein bS20</fullName>
    </recommendedName>
</protein>
<dbReference type="GO" id="GO:0005840">
    <property type="term" value="C:ribosome"/>
    <property type="evidence" value="ECO:0007669"/>
    <property type="project" value="UniProtKB-KW"/>
</dbReference>
<dbReference type="SUPFAM" id="SSF46992">
    <property type="entry name" value="Ribosomal protein S20"/>
    <property type="match status" value="1"/>
</dbReference>
<organism evidence="7 8">
    <name type="scientific">Candidatus Kuenenbacteria bacterium CG10_big_fil_rev_8_21_14_0_10_36_11</name>
    <dbReference type="NCBI Taxonomy" id="1974618"/>
    <lineage>
        <taxon>Bacteria</taxon>
        <taxon>Candidatus Kueneniibacteriota</taxon>
    </lineage>
</organism>
<evidence type="ECO:0000256" key="6">
    <source>
        <dbReference type="HAMAP-Rule" id="MF_00500"/>
    </source>
</evidence>
<dbReference type="GO" id="GO:0019843">
    <property type="term" value="F:rRNA binding"/>
    <property type="evidence" value="ECO:0007669"/>
    <property type="project" value="UniProtKB-UniRule"/>
</dbReference>
<dbReference type="Gene3D" id="1.20.58.110">
    <property type="entry name" value="Ribosomal protein S20"/>
    <property type="match status" value="1"/>
</dbReference>
<evidence type="ECO:0000256" key="5">
    <source>
        <dbReference type="ARBA" id="ARBA00035136"/>
    </source>
</evidence>
<dbReference type="HAMAP" id="MF_00500">
    <property type="entry name" value="Ribosomal_bS20"/>
    <property type="match status" value="1"/>
</dbReference>
<evidence type="ECO:0000256" key="3">
    <source>
        <dbReference type="ARBA" id="ARBA00022980"/>
    </source>
</evidence>
<comment type="caution">
    <text evidence="7">The sequence shown here is derived from an EMBL/GenBank/DDBJ whole genome shotgun (WGS) entry which is preliminary data.</text>
</comment>